<reference evidence="5" key="1">
    <citation type="submission" date="2025-08" db="UniProtKB">
        <authorList>
            <consortium name="RefSeq"/>
        </authorList>
    </citation>
    <scope>IDENTIFICATION</scope>
    <source>
        <tissue evidence="5">Fruit stalk</tissue>
    </source>
</reference>
<feature type="compositionally biased region" description="Pro residues" evidence="2">
    <location>
        <begin position="26"/>
        <end position="35"/>
    </location>
</feature>
<dbReference type="InterPro" id="IPR029058">
    <property type="entry name" value="AB_hydrolase_fold"/>
</dbReference>
<accession>A0A6P5XCT3</accession>
<evidence type="ECO:0000313" key="4">
    <source>
        <dbReference type="Proteomes" id="UP000515121"/>
    </source>
</evidence>
<feature type="domain" description="AB hydrolase-1" evidence="3">
    <location>
        <begin position="172"/>
        <end position="410"/>
    </location>
</feature>
<evidence type="ECO:0000313" key="5">
    <source>
        <dbReference type="RefSeq" id="XP_022726149.1"/>
    </source>
</evidence>
<dbReference type="Pfam" id="PF12697">
    <property type="entry name" value="Abhydrolase_6"/>
    <property type="match status" value="1"/>
</dbReference>
<dbReference type="KEGG" id="dzi:111282362"/>
<evidence type="ECO:0000259" key="3">
    <source>
        <dbReference type="Pfam" id="PF12697"/>
    </source>
</evidence>
<dbReference type="GeneID" id="111282362"/>
<dbReference type="GO" id="GO:0009694">
    <property type="term" value="P:jasmonic acid metabolic process"/>
    <property type="evidence" value="ECO:0007669"/>
    <property type="project" value="TreeGrafter"/>
</dbReference>
<feature type="region of interest" description="Disordered" evidence="2">
    <location>
        <begin position="1"/>
        <end position="88"/>
    </location>
</feature>
<dbReference type="AlphaFoldDB" id="A0A6P5XCT3"/>
<gene>
    <name evidence="5" type="primary">LOC111282362</name>
</gene>
<dbReference type="SUPFAM" id="SSF53474">
    <property type="entry name" value="alpha/beta-Hydrolases"/>
    <property type="match status" value="1"/>
</dbReference>
<dbReference type="Proteomes" id="UP000515121">
    <property type="component" value="Unplaced"/>
</dbReference>
<dbReference type="GO" id="GO:0080030">
    <property type="term" value="F:methyl indole-3-acetate esterase activity"/>
    <property type="evidence" value="ECO:0007669"/>
    <property type="project" value="TreeGrafter"/>
</dbReference>
<dbReference type="PANTHER" id="PTHR10992">
    <property type="entry name" value="METHYLESTERASE FAMILY MEMBER"/>
    <property type="match status" value="1"/>
</dbReference>
<dbReference type="InterPro" id="IPR045889">
    <property type="entry name" value="MES/HNL"/>
</dbReference>
<sequence>MGNAFGCILPDGANASSKRVSSRQDPPAPPRPLTLPFPSSASASSSSSWTPFFNGSRPSLSSPFPSTSSRKKKKNKRGSSSGSLNLDDHESSIIQEQAIAAALLYRHHQINGSLPFIRSTSVVHPSPGSKKQRFPRSSSTRQPSPSDPMINRQQLVHSQQVENMDGVETKHFVLVHGGGFGAWCWYKTMTLLEENGFQVDAVDLTGSGVSSFDTNSITSLAQYVKPLTDIFDKLEDGKKVILVGHDFGGACISFVMELYPSKIAKAVFIAAAMLTCGQSTLDIFSQQMDSNDLMRQAQIFLYANGNNNPPTAVDLDKTLLRDLFFNQSSAKDVALASVSMRPIPFAPVLEKLSLSDMNYGSIRRFYIKTQEDCAITIPLQDAMIKSNPPEQVFQLKGSDHAPFFARPQGLHKILAEIAKIPPKQACGSTPELRHLLEYDTF</sequence>
<dbReference type="GO" id="GO:0080032">
    <property type="term" value="F:methyl jasmonate esterase activity"/>
    <property type="evidence" value="ECO:0007669"/>
    <property type="project" value="TreeGrafter"/>
</dbReference>
<feature type="region of interest" description="Disordered" evidence="2">
    <location>
        <begin position="120"/>
        <end position="150"/>
    </location>
</feature>
<name>A0A6P5XCT3_DURZI</name>
<keyword evidence="1" id="KW-0378">Hydrolase</keyword>
<dbReference type="Gene3D" id="3.40.50.1820">
    <property type="entry name" value="alpha/beta hydrolase"/>
    <property type="match status" value="1"/>
</dbReference>
<proteinExistence type="predicted"/>
<protein>
    <submittedName>
        <fullName evidence="5">Methylesterase 11, chloroplastic</fullName>
    </submittedName>
</protein>
<dbReference type="GO" id="GO:0080031">
    <property type="term" value="F:methyl salicylate esterase activity"/>
    <property type="evidence" value="ECO:0007669"/>
    <property type="project" value="TreeGrafter"/>
</dbReference>
<dbReference type="RefSeq" id="XP_022726149.1">
    <property type="nucleotide sequence ID" value="XM_022870414.1"/>
</dbReference>
<feature type="compositionally biased region" description="Low complexity" evidence="2">
    <location>
        <begin position="135"/>
        <end position="144"/>
    </location>
</feature>
<evidence type="ECO:0000256" key="2">
    <source>
        <dbReference type="SAM" id="MobiDB-lite"/>
    </source>
</evidence>
<dbReference type="OrthoDB" id="1263307at2759"/>
<feature type="compositionally biased region" description="Low complexity" evidence="2">
    <location>
        <begin position="56"/>
        <end position="68"/>
    </location>
</feature>
<evidence type="ECO:0000256" key="1">
    <source>
        <dbReference type="ARBA" id="ARBA00022801"/>
    </source>
</evidence>
<organism evidence="4 5">
    <name type="scientific">Durio zibethinus</name>
    <name type="common">Durian</name>
    <dbReference type="NCBI Taxonomy" id="66656"/>
    <lineage>
        <taxon>Eukaryota</taxon>
        <taxon>Viridiplantae</taxon>
        <taxon>Streptophyta</taxon>
        <taxon>Embryophyta</taxon>
        <taxon>Tracheophyta</taxon>
        <taxon>Spermatophyta</taxon>
        <taxon>Magnoliopsida</taxon>
        <taxon>eudicotyledons</taxon>
        <taxon>Gunneridae</taxon>
        <taxon>Pentapetalae</taxon>
        <taxon>rosids</taxon>
        <taxon>malvids</taxon>
        <taxon>Malvales</taxon>
        <taxon>Malvaceae</taxon>
        <taxon>Helicteroideae</taxon>
        <taxon>Durio</taxon>
    </lineage>
</organism>
<dbReference type="GO" id="GO:0009696">
    <property type="term" value="P:salicylic acid metabolic process"/>
    <property type="evidence" value="ECO:0007669"/>
    <property type="project" value="TreeGrafter"/>
</dbReference>
<dbReference type="PANTHER" id="PTHR10992:SF1025">
    <property type="entry name" value="METHYLESTERASE 15, CHLOROPLASTIC-RELATED"/>
    <property type="match status" value="1"/>
</dbReference>
<dbReference type="InterPro" id="IPR000073">
    <property type="entry name" value="AB_hydrolase_1"/>
</dbReference>
<feature type="compositionally biased region" description="Low complexity" evidence="2">
    <location>
        <begin position="36"/>
        <end position="48"/>
    </location>
</feature>
<keyword evidence="4" id="KW-1185">Reference proteome</keyword>
<dbReference type="FunFam" id="3.40.50.1820:FF:000025">
    <property type="entry name" value="putative methylesterase 11, chloroplastic"/>
    <property type="match status" value="1"/>
</dbReference>